<dbReference type="Pfam" id="PF01850">
    <property type="entry name" value="PIN"/>
    <property type="match status" value="1"/>
</dbReference>
<dbReference type="InterPro" id="IPR051619">
    <property type="entry name" value="TypeII_TA_RNase_PINc/VapC"/>
</dbReference>
<organism evidence="3 4">
    <name type="scientific">Candidatus Gottesmanbacteria bacterium RIFCSPHIGHO2_01_FULL_46_14</name>
    <dbReference type="NCBI Taxonomy" id="1798380"/>
    <lineage>
        <taxon>Bacteria</taxon>
        <taxon>Candidatus Gottesmaniibacteriota</taxon>
    </lineage>
</organism>
<dbReference type="Proteomes" id="UP000177416">
    <property type="component" value="Unassembled WGS sequence"/>
</dbReference>
<name>A0A1F5ZR11_9BACT</name>
<dbReference type="PANTHER" id="PTHR35901">
    <property type="entry name" value="RIBONUCLEASE VAPC3"/>
    <property type="match status" value="1"/>
</dbReference>
<dbReference type="CDD" id="cd09873">
    <property type="entry name" value="PIN_Pae0151-like"/>
    <property type="match status" value="1"/>
</dbReference>
<protein>
    <recommendedName>
        <fullName evidence="2">PIN domain-containing protein</fullName>
    </recommendedName>
</protein>
<comment type="caution">
    <text evidence="3">The sequence shown here is derived from an EMBL/GenBank/DDBJ whole genome shotgun (WGS) entry which is preliminary data.</text>
</comment>
<dbReference type="InterPro" id="IPR044153">
    <property type="entry name" value="PIN_Pae0151-like"/>
</dbReference>
<dbReference type="SUPFAM" id="SSF88723">
    <property type="entry name" value="PIN domain-like"/>
    <property type="match status" value="1"/>
</dbReference>
<evidence type="ECO:0000313" key="3">
    <source>
        <dbReference type="EMBL" id="OGG14899.1"/>
    </source>
</evidence>
<dbReference type="InterPro" id="IPR002716">
    <property type="entry name" value="PIN_dom"/>
</dbReference>
<dbReference type="PANTHER" id="PTHR35901:SF1">
    <property type="entry name" value="EXONUCLEASE VAPC9"/>
    <property type="match status" value="1"/>
</dbReference>
<evidence type="ECO:0000256" key="1">
    <source>
        <dbReference type="ARBA" id="ARBA00022842"/>
    </source>
</evidence>
<keyword evidence="1" id="KW-0460">Magnesium</keyword>
<dbReference type="AlphaFoldDB" id="A0A1F5ZR11"/>
<evidence type="ECO:0000313" key="4">
    <source>
        <dbReference type="Proteomes" id="UP000177416"/>
    </source>
</evidence>
<dbReference type="EMBL" id="MFJJ01000010">
    <property type="protein sequence ID" value="OGG14899.1"/>
    <property type="molecule type" value="Genomic_DNA"/>
</dbReference>
<accession>A0A1F5ZR11</accession>
<dbReference type="Gene3D" id="3.40.50.1010">
    <property type="entry name" value="5'-nuclease"/>
    <property type="match status" value="1"/>
</dbReference>
<proteinExistence type="predicted"/>
<evidence type="ECO:0000259" key="2">
    <source>
        <dbReference type="Pfam" id="PF01850"/>
    </source>
</evidence>
<dbReference type="InterPro" id="IPR029060">
    <property type="entry name" value="PIN-like_dom_sf"/>
</dbReference>
<reference evidence="3 4" key="1">
    <citation type="journal article" date="2016" name="Nat. Commun.">
        <title>Thousands of microbial genomes shed light on interconnected biogeochemical processes in an aquifer system.</title>
        <authorList>
            <person name="Anantharaman K."/>
            <person name="Brown C.T."/>
            <person name="Hug L.A."/>
            <person name="Sharon I."/>
            <person name="Castelle C.J."/>
            <person name="Probst A.J."/>
            <person name="Thomas B.C."/>
            <person name="Singh A."/>
            <person name="Wilkins M.J."/>
            <person name="Karaoz U."/>
            <person name="Brodie E.L."/>
            <person name="Williams K.H."/>
            <person name="Hubbard S.S."/>
            <person name="Banfield J.F."/>
        </authorList>
    </citation>
    <scope>NUCLEOTIDE SEQUENCE [LARGE SCALE GENOMIC DNA]</scope>
</reference>
<feature type="domain" description="PIN" evidence="2">
    <location>
        <begin position="4"/>
        <end position="125"/>
    </location>
</feature>
<sequence length="135" mass="15153">MEHIVLDASVVVKWFKKKNEQRTSQADVLLQNLLDGTVRVSIPTLLFTELVSIAAIDRSVSEEHWQEALVFLFSLSWHVYPPDQFFVKDTYRLAKGLGLSAYDATYLAVAKRCSAVVVTEDKELLAKGGNLVRAL</sequence>
<gene>
    <name evidence="3" type="ORF">A2875_02980</name>
</gene>